<reference evidence="5 6" key="1">
    <citation type="submission" date="2020-08" db="EMBL/GenBank/DDBJ databases">
        <title>Genomic Encyclopedia of Type Strains, Phase IV (KMG-IV): sequencing the most valuable type-strain genomes for metagenomic binning, comparative biology and taxonomic classification.</title>
        <authorList>
            <person name="Goeker M."/>
        </authorList>
    </citation>
    <scope>NUCLEOTIDE SEQUENCE [LARGE SCALE GENOMIC DNA]</scope>
    <source>
        <strain evidence="5 6">DSM 29007</strain>
    </source>
</reference>
<evidence type="ECO:0000313" key="6">
    <source>
        <dbReference type="Proteomes" id="UP000582837"/>
    </source>
</evidence>
<dbReference type="SMART" id="SM00822">
    <property type="entry name" value="PKS_KR"/>
    <property type="match status" value="1"/>
</dbReference>
<keyword evidence="3" id="KW-0560">Oxidoreductase</keyword>
<evidence type="ECO:0000256" key="3">
    <source>
        <dbReference type="ARBA" id="ARBA00023002"/>
    </source>
</evidence>
<keyword evidence="6" id="KW-1185">Reference proteome</keyword>
<dbReference type="FunFam" id="3.40.50.720:FF:000084">
    <property type="entry name" value="Short-chain dehydrogenase reductase"/>
    <property type="match status" value="1"/>
</dbReference>
<dbReference type="CDD" id="cd05369">
    <property type="entry name" value="TER_DECR_SDR_a"/>
    <property type="match status" value="1"/>
</dbReference>
<evidence type="ECO:0000259" key="4">
    <source>
        <dbReference type="SMART" id="SM00822"/>
    </source>
</evidence>
<dbReference type="EMBL" id="JACHIA010000016">
    <property type="protein sequence ID" value="MBB6072632.1"/>
    <property type="molecule type" value="Genomic_DNA"/>
</dbReference>
<dbReference type="InterPro" id="IPR036291">
    <property type="entry name" value="NAD(P)-bd_dom_sf"/>
</dbReference>
<evidence type="ECO:0000313" key="5">
    <source>
        <dbReference type="EMBL" id="MBB6072632.1"/>
    </source>
</evidence>
<name>A0A841H3V2_9BACT</name>
<dbReference type="InterPro" id="IPR045017">
    <property type="entry name" value="DECR2-like"/>
</dbReference>
<dbReference type="Gene3D" id="3.40.50.720">
    <property type="entry name" value="NAD(P)-binding Rossmann-like Domain"/>
    <property type="match status" value="1"/>
</dbReference>
<dbReference type="GO" id="GO:0009062">
    <property type="term" value="P:fatty acid catabolic process"/>
    <property type="evidence" value="ECO:0007669"/>
    <property type="project" value="InterPro"/>
</dbReference>
<dbReference type="SUPFAM" id="SSF51735">
    <property type="entry name" value="NAD(P)-binding Rossmann-fold domains"/>
    <property type="match status" value="1"/>
</dbReference>
<evidence type="ECO:0000256" key="2">
    <source>
        <dbReference type="ARBA" id="ARBA00022857"/>
    </source>
</evidence>
<dbReference type="PANTHER" id="PTHR43296:SF2">
    <property type="entry name" value="PEROXISOMAL 2,4-DIENOYL-COA REDUCTASE [(3E)-ENOYL-COA-PRODUCING]"/>
    <property type="match status" value="1"/>
</dbReference>
<comment type="similarity">
    <text evidence="1">Belongs to the short-chain dehydrogenases/reductases (SDR) family.</text>
</comment>
<evidence type="ECO:0000256" key="1">
    <source>
        <dbReference type="ARBA" id="ARBA00006484"/>
    </source>
</evidence>
<dbReference type="AlphaFoldDB" id="A0A841H3V2"/>
<dbReference type="InterPro" id="IPR057326">
    <property type="entry name" value="KR_dom"/>
</dbReference>
<dbReference type="PRINTS" id="PR00081">
    <property type="entry name" value="GDHRDH"/>
</dbReference>
<dbReference type="GO" id="GO:0008670">
    <property type="term" value="F:2,4-dienoyl-CoA reductase (NADPH) activity"/>
    <property type="evidence" value="ECO:0007669"/>
    <property type="project" value="InterPro"/>
</dbReference>
<dbReference type="PANTHER" id="PTHR43296">
    <property type="entry name" value="PEROXISOMAL 2,4-DIENOYL-COA REDUCTASE"/>
    <property type="match status" value="1"/>
</dbReference>
<gene>
    <name evidence="5" type="ORF">HNQ61_004295</name>
</gene>
<dbReference type="PRINTS" id="PR00080">
    <property type="entry name" value="SDRFAMILY"/>
</dbReference>
<feature type="domain" description="Ketoreductase" evidence="4">
    <location>
        <begin position="10"/>
        <end position="162"/>
    </location>
</feature>
<comment type="caution">
    <text evidence="5">The sequence shown here is derived from an EMBL/GenBank/DDBJ whole genome shotgun (WGS) entry which is preliminary data.</text>
</comment>
<proteinExistence type="inferred from homology"/>
<dbReference type="RefSeq" id="WP_170032647.1">
    <property type="nucleotide sequence ID" value="NZ_JABDTL010000001.1"/>
</dbReference>
<accession>A0A841H3V2</accession>
<organism evidence="5 6">
    <name type="scientific">Longimicrobium terrae</name>
    <dbReference type="NCBI Taxonomy" id="1639882"/>
    <lineage>
        <taxon>Bacteria</taxon>
        <taxon>Pseudomonadati</taxon>
        <taxon>Gemmatimonadota</taxon>
        <taxon>Longimicrobiia</taxon>
        <taxon>Longimicrobiales</taxon>
        <taxon>Longimicrobiaceae</taxon>
        <taxon>Longimicrobium</taxon>
    </lineage>
</organism>
<sequence>MFRDDLLANKTVLVTGGGSGLGLSMSKAFAALGARVAITGRSEERLAAAAGDIGPPDRVFTHPCDVRDFAQVEAMAAAVAERFGPIDVLVNNAAGNFLSPTEDLSPNGFNAVVSTVLNGTFHATLAVGRGMIASGKGGSILNIVTTYAWTGSAFVIPSAAAKAGVLAMTRSLAVEWATYGIRTNAIAPGPFPTEGAWNALMPTPELEAEARARIPMGRFGKHDELTNLASFLISDGAPYINGEVVTIDGGEWIGSGGEFNGLTRIPRDAVKSALKAMRGK</sequence>
<dbReference type="Pfam" id="PF13561">
    <property type="entry name" value="adh_short_C2"/>
    <property type="match status" value="1"/>
</dbReference>
<dbReference type="Proteomes" id="UP000582837">
    <property type="component" value="Unassembled WGS sequence"/>
</dbReference>
<dbReference type="InterPro" id="IPR002347">
    <property type="entry name" value="SDR_fam"/>
</dbReference>
<keyword evidence="2" id="KW-0521">NADP</keyword>
<protein>
    <submittedName>
        <fullName evidence="5">NAD(P)-dependent dehydrogenase (Short-subunit alcohol dehydrogenase family)</fullName>
    </submittedName>
</protein>